<keyword evidence="7" id="KW-1185">Reference proteome</keyword>
<reference evidence="7" key="1">
    <citation type="submission" date="2018-12" db="EMBL/GenBank/DDBJ databases">
        <title>Complete genome sequence of Roseovarius sp. MME-070.</title>
        <authorList>
            <person name="Nam Y.-D."/>
            <person name="Kang J."/>
            <person name="Chung W.-H."/>
            <person name="Park Y.S."/>
        </authorList>
    </citation>
    <scope>NUCLEOTIDE SEQUENCE [LARGE SCALE GENOMIC DNA]</scope>
    <source>
        <strain evidence="7">MME-070</strain>
    </source>
</reference>
<dbReference type="GO" id="GO:0046872">
    <property type="term" value="F:metal ion binding"/>
    <property type="evidence" value="ECO:0007669"/>
    <property type="project" value="UniProtKB-KW"/>
</dbReference>
<dbReference type="Pfam" id="PF07969">
    <property type="entry name" value="Amidohydro_3"/>
    <property type="match status" value="1"/>
</dbReference>
<keyword evidence="2 6" id="KW-0378">Hydrolase</keyword>
<evidence type="ECO:0000313" key="6">
    <source>
        <dbReference type="EMBL" id="QGX99482.1"/>
    </source>
</evidence>
<dbReference type="EMBL" id="CP034348">
    <property type="protein sequence ID" value="QGX99482.1"/>
    <property type="molecule type" value="Genomic_DNA"/>
</dbReference>
<dbReference type="InterPro" id="IPR011059">
    <property type="entry name" value="Metal-dep_hydrolase_composite"/>
</dbReference>
<dbReference type="RefSeq" id="WP_157708164.1">
    <property type="nucleotide sequence ID" value="NZ_CP034348.1"/>
</dbReference>
<dbReference type="Gene3D" id="3.20.20.140">
    <property type="entry name" value="Metal-dependent hydrolases"/>
    <property type="match status" value="1"/>
</dbReference>
<accession>A0A6I6ITF1</accession>
<evidence type="ECO:0000256" key="1">
    <source>
        <dbReference type="ARBA" id="ARBA00022723"/>
    </source>
</evidence>
<dbReference type="SUPFAM" id="SSF51556">
    <property type="entry name" value="Metallo-dependent hydrolases"/>
    <property type="match status" value="1"/>
</dbReference>
<keyword evidence="1" id="KW-0479">Metal-binding</keyword>
<dbReference type="OrthoDB" id="9811399at2"/>
<proteinExistence type="predicted"/>
<dbReference type="InterPro" id="IPR032466">
    <property type="entry name" value="Metal_Hydrolase"/>
</dbReference>
<keyword evidence="3" id="KW-0862">Zinc</keyword>
<evidence type="ECO:0000256" key="2">
    <source>
        <dbReference type="ARBA" id="ARBA00022801"/>
    </source>
</evidence>
<dbReference type="Gene3D" id="3.10.310.70">
    <property type="match status" value="1"/>
</dbReference>
<dbReference type="InterPro" id="IPR013108">
    <property type="entry name" value="Amidohydro_3"/>
</dbReference>
<evidence type="ECO:0000256" key="3">
    <source>
        <dbReference type="ARBA" id="ARBA00022833"/>
    </source>
</evidence>
<organism evidence="6 7">
    <name type="scientific">Roseovarius faecimaris</name>
    <dbReference type="NCBI Taxonomy" id="2494550"/>
    <lineage>
        <taxon>Bacteria</taxon>
        <taxon>Pseudomonadati</taxon>
        <taxon>Pseudomonadota</taxon>
        <taxon>Alphaproteobacteria</taxon>
        <taxon>Rhodobacterales</taxon>
        <taxon>Roseobacteraceae</taxon>
        <taxon>Roseovarius</taxon>
    </lineage>
</organism>
<dbReference type="PANTHER" id="PTHR22642:SF2">
    <property type="entry name" value="PROTEIN LONG AFTER FAR-RED 3"/>
    <property type="match status" value="1"/>
</dbReference>
<dbReference type="InterPro" id="IPR054418">
    <property type="entry name" value="MQNX/HUTI_composite_N"/>
</dbReference>
<dbReference type="SUPFAM" id="SSF51338">
    <property type="entry name" value="Composite domain of metallo-dependent hydrolases"/>
    <property type="match status" value="1"/>
</dbReference>
<dbReference type="Proteomes" id="UP000428330">
    <property type="component" value="Chromosome"/>
</dbReference>
<name>A0A6I6ITF1_9RHOB</name>
<feature type="domain" description="Amidohydrolase 3" evidence="4">
    <location>
        <begin position="51"/>
        <end position="537"/>
    </location>
</feature>
<evidence type="ECO:0000259" key="5">
    <source>
        <dbReference type="Pfam" id="PF22039"/>
    </source>
</evidence>
<dbReference type="PANTHER" id="PTHR22642">
    <property type="entry name" value="IMIDAZOLONEPROPIONASE"/>
    <property type="match status" value="1"/>
</dbReference>
<dbReference type="CDD" id="cd01300">
    <property type="entry name" value="YtcJ_like"/>
    <property type="match status" value="1"/>
</dbReference>
<dbReference type="InterPro" id="IPR033932">
    <property type="entry name" value="YtcJ-like"/>
</dbReference>
<gene>
    <name evidence="6" type="ORF">EI983_14880</name>
</gene>
<dbReference type="GO" id="GO:0016810">
    <property type="term" value="F:hydrolase activity, acting on carbon-nitrogen (but not peptide) bonds"/>
    <property type="evidence" value="ECO:0007669"/>
    <property type="project" value="InterPro"/>
</dbReference>
<sequence length="546" mass="59494">MGNGQTLYSRGTILTMDDAQPSVEAVLTEGDRILAVGPAEALRALLSPGAEEVDLAGRTMMPAFIDPHGHFPDPGFIRLFRVDLAAPPRGDCADMATALARLAQKAAATPRGEWVMGVLFDNTAIAEGRMPTRAELDAVSTEHPVWVLHASGHNGVANSHALRRQGLGRNTPDPAGGRYGRDPETGALTGLIEGLSAMGEMGDTDFLIDRARFWQGFDACRDEYLAHGVTYAQNAWATREMLEHFASLPEGRDPGIDLLLLPIGELEPGLSQGPEAFDWPPSAYVTLGPRKLFTDGAFQLQTAFLSRPYHKVSNPEAPCGMAYTDREVLCAEVLKLHRMGFQIHCHCNGDAGSEAFIEAVAAAQAAHPRQDHRHTVIHGQVLREDQMRRMVELGMTVSFFSAHIHFWGDRHYDTFLGPERAERISPAGTAERVGLRYTLHNDASVTPTRPLHLAHCAVNRRTASGRLLGEEERIPVLSALKAQTIDAAWQVFQEDQRGSITPGKIADFAILDRNPLMHAQALADCTVVETVRRGKVAFAKSTPVPA</sequence>
<feature type="domain" description="Aminodeoxyfutalosine deaminase/Imidazolonepropionase-like composite" evidence="5">
    <location>
        <begin position="25"/>
        <end position="44"/>
    </location>
</feature>
<dbReference type="Pfam" id="PF22039">
    <property type="entry name" value="HUTI_composite_bact"/>
    <property type="match status" value="1"/>
</dbReference>
<evidence type="ECO:0000313" key="7">
    <source>
        <dbReference type="Proteomes" id="UP000428330"/>
    </source>
</evidence>
<dbReference type="KEGG" id="rom:EI983_14880"/>
<dbReference type="Gene3D" id="2.30.40.10">
    <property type="entry name" value="Urease, subunit C, domain 1"/>
    <property type="match status" value="1"/>
</dbReference>
<protein>
    <submittedName>
        <fullName evidence="6">Amidohydrolase</fullName>
    </submittedName>
</protein>
<evidence type="ECO:0000259" key="4">
    <source>
        <dbReference type="Pfam" id="PF07969"/>
    </source>
</evidence>
<dbReference type="AlphaFoldDB" id="A0A6I6ITF1"/>